<evidence type="ECO:0000256" key="1">
    <source>
        <dbReference type="HAMAP-Rule" id="MF_00226"/>
    </source>
</evidence>
<dbReference type="CDD" id="cd00885">
    <property type="entry name" value="cinA"/>
    <property type="match status" value="1"/>
</dbReference>
<keyword evidence="3" id="KW-0378">Hydrolase</keyword>
<dbReference type="EMBL" id="MWDQ01000152">
    <property type="protein sequence ID" value="OQB71670.1"/>
    <property type="molecule type" value="Genomic_DNA"/>
</dbReference>
<dbReference type="Pfam" id="PF00994">
    <property type="entry name" value="MoCF_biosynth"/>
    <property type="match status" value="1"/>
</dbReference>
<dbReference type="InterPro" id="IPR036425">
    <property type="entry name" value="MoaB/Mog-like_dom_sf"/>
</dbReference>
<sequence>MKNNKDNYISLICVGNELFYNVLNTNVHIASRVCGLNGFDIGLNIIVPDNIKEIVRAVDFCLKNSSVLMISGGLGPTFDDITREAISIYMERKLIFSSCAWEEIQQRFRERKMISIPEKNRKQAMIIEGADFISNSVGTAPGMMVKHNDKLIFLLPGPPWEFEEMLKNSVIPILKKTFLGHSFIRKVFGIAGESEVVVEEKTDEIRDIIKSFGGEWTILAKPHLVELWLKVPYSKKELFNQVENFLKKTFNDSFLGDCSIPEGLASVLKEKKLVCCFAESCTGGLAGHLMTELPGVSQCFNGSIVAYSNRVKRRILRVSRSTLKKYGAVSEQTAIAMAKGARKYGKADVSLAITGIAGPEGGSVEKPVGLVCMAVALSNRQIQTKVFHFTGQRSIIKLRSALAGIDFLRRAIIKDF</sequence>
<dbReference type="NCBIfam" id="TIGR00200">
    <property type="entry name" value="cinA_nterm"/>
    <property type="match status" value="1"/>
</dbReference>
<dbReference type="PANTHER" id="PTHR13939">
    <property type="entry name" value="NICOTINAMIDE-NUCLEOTIDE AMIDOHYDROLASE PNCC"/>
    <property type="match status" value="1"/>
</dbReference>
<comment type="caution">
    <text evidence="3">The sequence shown here is derived from an EMBL/GenBank/DDBJ whole genome shotgun (WGS) entry which is preliminary data.</text>
</comment>
<dbReference type="SUPFAM" id="SSF53218">
    <property type="entry name" value="Molybdenum cofactor biosynthesis proteins"/>
    <property type="match status" value="1"/>
</dbReference>
<dbReference type="PIRSF" id="PIRSF006728">
    <property type="entry name" value="CinA"/>
    <property type="match status" value="1"/>
</dbReference>
<dbReference type="AlphaFoldDB" id="A0A1V6C488"/>
<dbReference type="InterPro" id="IPR008136">
    <property type="entry name" value="CinA_C"/>
</dbReference>
<dbReference type="InterPro" id="IPR050101">
    <property type="entry name" value="CinA"/>
</dbReference>
<organism evidence="3">
    <name type="scientific">candidate division TA06 bacterium ADurb.Bin131</name>
    <dbReference type="NCBI Taxonomy" id="1852827"/>
    <lineage>
        <taxon>Bacteria</taxon>
        <taxon>Bacteria division TA06</taxon>
    </lineage>
</organism>
<dbReference type="InterPro" id="IPR036653">
    <property type="entry name" value="CinA-like_C"/>
</dbReference>
<dbReference type="SUPFAM" id="SSF142433">
    <property type="entry name" value="CinA-like"/>
    <property type="match status" value="1"/>
</dbReference>
<accession>A0A1V6C488</accession>
<dbReference type="InterPro" id="IPR008135">
    <property type="entry name" value="Competence-induced_CinA"/>
</dbReference>
<name>A0A1V6C488_UNCT6</name>
<dbReference type="HAMAP" id="MF_00226_B">
    <property type="entry name" value="CinA_B"/>
    <property type="match status" value="1"/>
</dbReference>
<dbReference type="InterPro" id="IPR001453">
    <property type="entry name" value="MoaB/Mog_dom"/>
</dbReference>
<dbReference type="Pfam" id="PF02464">
    <property type="entry name" value="CinA"/>
    <property type="match status" value="1"/>
</dbReference>
<reference evidence="3" key="1">
    <citation type="submission" date="2017-02" db="EMBL/GenBank/DDBJ databases">
        <title>Delving into the versatile metabolic prowess of the omnipresent phylum Bacteroidetes.</title>
        <authorList>
            <person name="Nobu M.K."/>
            <person name="Mei R."/>
            <person name="Narihiro T."/>
            <person name="Kuroda K."/>
            <person name="Liu W.-T."/>
        </authorList>
    </citation>
    <scope>NUCLEOTIDE SEQUENCE</scope>
    <source>
        <strain evidence="3">ADurb.Bin131</strain>
    </source>
</reference>
<dbReference type="SMART" id="SM00852">
    <property type="entry name" value="MoCF_biosynth"/>
    <property type="match status" value="1"/>
</dbReference>
<comment type="similarity">
    <text evidence="1">Belongs to the CinA family.</text>
</comment>
<dbReference type="PANTHER" id="PTHR13939:SF0">
    <property type="entry name" value="NMN AMIDOHYDROLASE-LIKE PROTEIN YFAY"/>
    <property type="match status" value="1"/>
</dbReference>
<evidence type="ECO:0000313" key="3">
    <source>
        <dbReference type="EMBL" id="OQB71670.1"/>
    </source>
</evidence>
<dbReference type="NCBIfam" id="TIGR00199">
    <property type="entry name" value="PncC_domain"/>
    <property type="match status" value="1"/>
</dbReference>
<protein>
    <recommendedName>
        <fullName evidence="1">CinA-like protein</fullName>
    </recommendedName>
</protein>
<dbReference type="GO" id="GO:0016787">
    <property type="term" value="F:hydrolase activity"/>
    <property type="evidence" value="ECO:0007669"/>
    <property type="project" value="UniProtKB-KW"/>
</dbReference>
<dbReference type="Gene3D" id="3.90.950.20">
    <property type="entry name" value="CinA-like"/>
    <property type="match status" value="1"/>
</dbReference>
<feature type="domain" description="MoaB/Mog" evidence="2">
    <location>
        <begin position="10"/>
        <end position="177"/>
    </location>
</feature>
<proteinExistence type="inferred from homology"/>
<evidence type="ECO:0000259" key="2">
    <source>
        <dbReference type="SMART" id="SM00852"/>
    </source>
</evidence>
<dbReference type="Gene3D" id="3.40.980.10">
    <property type="entry name" value="MoaB/Mog-like domain"/>
    <property type="match status" value="1"/>
</dbReference>
<gene>
    <name evidence="3" type="primary">pncC</name>
    <name evidence="3" type="ORF">BWX89_01787</name>
</gene>
<dbReference type="Proteomes" id="UP000485562">
    <property type="component" value="Unassembled WGS sequence"/>
</dbReference>